<evidence type="ECO:0008006" key="4">
    <source>
        <dbReference type="Google" id="ProtNLM"/>
    </source>
</evidence>
<dbReference type="InParanoid" id="F4RYE7"/>
<accession>F4RYE7</accession>
<proteinExistence type="predicted"/>
<feature type="compositionally biased region" description="Acidic residues" evidence="1">
    <location>
        <begin position="47"/>
        <end position="56"/>
    </location>
</feature>
<dbReference type="VEuPathDB" id="FungiDB:MELLADRAFT_66244"/>
<dbReference type="PANTHER" id="PTHR46579:SF1">
    <property type="entry name" value="F5_8 TYPE C DOMAIN-CONTAINING PROTEIN"/>
    <property type="match status" value="1"/>
</dbReference>
<dbReference type="KEGG" id="mlr:MELLADRAFT_66244"/>
<feature type="region of interest" description="Disordered" evidence="1">
    <location>
        <begin position="1"/>
        <end position="67"/>
    </location>
</feature>
<evidence type="ECO:0000313" key="3">
    <source>
        <dbReference type="Proteomes" id="UP000001072"/>
    </source>
</evidence>
<name>F4RYE7_MELLP</name>
<dbReference type="GeneID" id="18930593"/>
<evidence type="ECO:0000256" key="1">
    <source>
        <dbReference type="SAM" id="MobiDB-lite"/>
    </source>
</evidence>
<gene>
    <name evidence="2" type="ORF">MELLADRAFT_66244</name>
</gene>
<keyword evidence="3" id="KW-1185">Reference proteome</keyword>
<evidence type="ECO:0000313" key="2">
    <source>
        <dbReference type="EMBL" id="EGG02458.1"/>
    </source>
</evidence>
<dbReference type="PANTHER" id="PTHR46579">
    <property type="entry name" value="F5/8 TYPE C DOMAIN-CONTAINING PROTEIN-RELATED"/>
    <property type="match status" value="1"/>
</dbReference>
<dbReference type="Proteomes" id="UP000001072">
    <property type="component" value="Unassembled WGS sequence"/>
</dbReference>
<dbReference type="OrthoDB" id="2506973at2759"/>
<sequence length="247" mass="28180">MPTISTSELLNLLSEHSNPSPAEQTQIDPGVALENEDDNRSNFSLPDDTDSSDEDFSPLGEGWSGKWEPPPVDQIVFDSSMLAEINSLLPRINIPSWIKRAIPVLGKASFGKLKADEWRNLFTIQLPLILIPMWYGHDEVKNSLLKNFCHLVSLVNLALKRVMTSEIISSYRHHIRQYLESSIVLFDHCQPTCNHHLAMHLANCLANFGPVRSWWSFPFERLMGDILKSCHNNHLGESIHHTFFYFC</sequence>
<feature type="compositionally biased region" description="Low complexity" evidence="1">
    <location>
        <begin position="7"/>
        <end position="21"/>
    </location>
</feature>
<dbReference type="HOGENOM" id="CLU_1124774_0_0_1"/>
<dbReference type="AlphaFoldDB" id="F4RYE7"/>
<protein>
    <recommendedName>
        <fullName evidence="4">DUF4218 domain-containing protein</fullName>
    </recommendedName>
</protein>
<reference evidence="3" key="1">
    <citation type="journal article" date="2011" name="Proc. Natl. Acad. Sci. U.S.A.">
        <title>Obligate biotrophy features unraveled by the genomic analysis of rust fungi.</title>
        <authorList>
            <person name="Duplessis S."/>
            <person name="Cuomo C.A."/>
            <person name="Lin Y.-C."/>
            <person name="Aerts A."/>
            <person name="Tisserant E."/>
            <person name="Veneault-Fourrey C."/>
            <person name="Joly D.L."/>
            <person name="Hacquard S."/>
            <person name="Amselem J."/>
            <person name="Cantarel B.L."/>
            <person name="Chiu R."/>
            <person name="Coutinho P.M."/>
            <person name="Feau N."/>
            <person name="Field M."/>
            <person name="Frey P."/>
            <person name="Gelhaye E."/>
            <person name="Goldberg J."/>
            <person name="Grabherr M.G."/>
            <person name="Kodira C.D."/>
            <person name="Kohler A."/>
            <person name="Kuees U."/>
            <person name="Lindquist E.A."/>
            <person name="Lucas S.M."/>
            <person name="Mago R."/>
            <person name="Mauceli E."/>
            <person name="Morin E."/>
            <person name="Murat C."/>
            <person name="Pangilinan J.L."/>
            <person name="Park R."/>
            <person name="Pearson M."/>
            <person name="Quesneville H."/>
            <person name="Rouhier N."/>
            <person name="Sakthikumar S."/>
            <person name="Salamov A.A."/>
            <person name="Schmutz J."/>
            <person name="Selles B."/>
            <person name="Shapiro H."/>
            <person name="Tanguay P."/>
            <person name="Tuskan G.A."/>
            <person name="Henrissat B."/>
            <person name="Van de Peer Y."/>
            <person name="Rouze P."/>
            <person name="Ellis J.G."/>
            <person name="Dodds P.N."/>
            <person name="Schein J.E."/>
            <person name="Zhong S."/>
            <person name="Hamelin R.C."/>
            <person name="Grigoriev I.V."/>
            <person name="Szabo L.J."/>
            <person name="Martin F."/>
        </authorList>
    </citation>
    <scope>NUCLEOTIDE SEQUENCE [LARGE SCALE GENOMIC DNA]</scope>
    <source>
        <strain evidence="3">98AG31 / pathotype 3-4-7</strain>
    </source>
</reference>
<dbReference type="RefSeq" id="XP_007414147.1">
    <property type="nucleotide sequence ID" value="XM_007414085.1"/>
</dbReference>
<dbReference type="STRING" id="747676.F4RYE7"/>
<dbReference type="eggNOG" id="ENOG502RYVJ">
    <property type="taxonomic scope" value="Eukaryota"/>
</dbReference>
<dbReference type="EMBL" id="GL883130">
    <property type="protein sequence ID" value="EGG02458.1"/>
    <property type="molecule type" value="Genomic_DNA"/>
</dbReference>
<organism evidence="3">
    <name type="scientific">Melampsora larici-populina (strain 98AG31 / pathotype 3-4-7)</name>
    <name type="common">Poplar leaf rust fungus</name>
    <dbReference type="NCBI Taxonomy" id="747676"/>
    <lineage>
        <taxon>Eukaryota</taxon>
        <taxon>Fungi</taxon>
        <taxon>Dikarya</taxon>
        <taxon>Basidiomycota</taxon>
        <taxon>Pucciniomycotina</taxon>
        <taxon>Pucciniomycetes</taxon>
        <taxon>Pucciniales</taxon>
        <taxon>Melampsoraceae</taxon>
        <taxon>Melampsora</taxon>
    </lineage>
</organism>